<reference evidence="1 2" key="1">
    <citation type="journal article" date="2022" name="Hortic Res">
        <title>A haplotype resolved chromosomal level avocado genome allows analysis of novel avocado genes.</title>
        <authorList>
            <person name="Nath O."/>
            <person name="Fletcher S.J."/>
            <person name="Hayward A."/>
            <person name="Shaw L.M."/>
            <person name="Masouleh A.K."/>
            <person name="Furtado A."/>
            <person name="Henry R.J."/>
            <person name="Mitter N."/>
        </authorList>
    </citation>
    <scope>NUCLEOTIDE SEQUENCE [LARGE SCALE GENOMIC DNA]</scope>
    <source>
        <strain evidence="2">cv. Hass</strain>
    </source>
</reference>
<sequence length="226" mass="25926">MESHRHCKLRTSGTVSTRMQKGKEEEEEEEEEINVTLEFKVDERESWVTRSTDGASTSVVNQRLTSGPWRGFATSISISNPLPLQRLDSFIHSIILQLGIPDEYAHGIRVNVLSDVENDVRATMERRFKNLMVRVEIGLETVHYYIGFGEVSVAEAVIPSALSRKTFKSEMEGWNDTCVICLEQFVENTKVIQPACLHTFHEECMMNWIRESIFCPICRLRLQDEG</sequence>
<keyword evidence="2" id="KW-1185">Reference proteome</keyword>
<protein>
    <submittedName>
        <fullName evidence="1">Uncharacterized protein</fullName>
    </submittedName>
</protein>
<name>A0ACC2MHD2_PERAE</name>
<dbReference type="EMBL" id="CM056810">
    <property type="protein sequence ID" value="KAJ8644788.1"/>
    <property type="molecule type" value="Genomic_DNA"/>
</dbReference>
<organism evidence="1 2">
    <name type="scientific">Persea americana</name>
    <name type="common">Avocado</name>
    <dbReference type="NCBI Taxonomy" id="3435"/>
    <lineage>
        <taxon>Eukaryota</taxon>
        <taxon>Viridiplantae</taxon>
        <taxon>Streptophyta</taxon>
        <taxon>Embryophyta</taxon>
        <taxon>Tracheophyta</taxon>
        <taxon>Spermatophyta</taxon>
        <taxon>Magnoliopsida</taxon>
        <taxon>Magnoliidae</taxon>
        <taxon>Laurales</taxon>
        <taxon>Lauraceae</taxon>
        <taxon>Persea</taxon>
    </lineage>
</organism>
<accession>A0ACC2MHD2</accession>
<gene>
    <name evidence="1" type="ORF">MRB53_006536</name>
</gene>
<proteinExistence type="predicted"/>
<evidence type="ECO:0000313" key="1">
    <source>
        <dbReference type="EMBL" id="KAJ8644788.1"/>
    </source>
</evidence>
<evidence type="ECO:0000313" key="2">
    <source>
        <dbReference type="Proteomes" id="UP001234297"/>
    </source>
</evidence>
<comment type="caution">
    <text evidence="1">The sequence shown here is derived from an EMBL/GenBank/DDBJ whole genome shotgun (WGS) entry which is preliminary data.</text>
</comment>
<dbReference type="Proteomes" id="UP001234297">
    <property type="component" value="Chromosome 2"/>
</dbReference>